<gene>
    <name evidence="1" type="ORF">BURPS1710A_3206</name>
</gene>
<protein>
    <submittedName>
        <fullName evidence="1">Uncharacterized protein</fullName>
    </submittedName>
</protein>
<evidence type="ECO:0000313" key="1">
    <source>
        <dbReference type="EMBL" id="EET09958.1"/>
    </source>
</evidence>
<organism evidence="1">
    <name type="scientific">Burkholderia pseudomallei 1710a</name>
    <dbReference type="NCBI Taxonomy" id="320371"/>
    <lineage>
        <taxon>Bacteria</taxon>
        <taxon>Pseudomonadati</taxon>
        <taxon>Pseudomonadota</taxon>
        <taxon>Betaproteobacteria</taxon>
        <taxon>Burkholderiales</taxon>
        <taxon>Burkholderiaceae</taxon>
        <taxon>Burkholderia</taxon>
        <taxon>pseudomallei group</taxon>
    </lineage>
</organism>
<dbReference type="Proteomes" id="UP000001812">
    <property type="component" value="Chromosome I"/>
</dbReference>
<dbReference type="EMBL" id="CM000832">
    <property type="protein sequence ID" value="EET09958.1"/>
    <property type="molecule type" value="Genomic_DNA"/>
</dbReference>
<proteinExistence type="predicted"/>
<sequence>MSELFYSVKHFFRHNPSDGCRRTHCATKGVILPAIAHFYPELF</sequence>
<name>A0A0E1W9R7_BURPE</name>
<accession>A0A0E1W9R7</accession>
<dbReference type="HOGENOM" id="CLU_3230852_0_0_4"/>
<reference evidence="1" key="1">
    <citation type="submission" date="2009-05" db="EMBL/GenBank/DDBJ databases">
        <authorList>
            <person name="Harkins D.M."/>
            <person name="DeShazer D."/>
            <person name="Woods D.E."/>
            <person name="Brinkac L.M."/>
            <person name="Brown K.A."/>
            <person name="Hung G.C."/>
            <person name="Tuanyok A."/>
            <person name="Zhang B."/>
            <person name="Nierman W.C."/>
        </authorList>
    </citation>
    <scope>NUCLEOTIDE SEQUENCE [LARGE SCALE GENOMIC DNA]</scope>
    <source>
        <strain evidence="1">1710a</strain>
    </source>
</reference>
<dbReference type="AlphaFoldDB" id="A0A0E1W9R7"/>